<dbReference type="GO" id="GO:0009403">
    <property type="term" value="P:toxin biosynthetic process"/>
    <property type="evidence" value="ECO:0007669"/>
    <property type="project" value="InterPro"/>
</dbReference>
<feature type="transmembrane region" description="Helical" evidence="5">
    <location>
        <begin position="58"/>
        <end position="85"/>
    </location>
</feature>
<keyword evidence="7" id="KW-1185">Reference proteome</keyword>
<dbReference type="InterPro" id="IPR009003">
    <property type="entry name" value="Peptidase_S1_PA"/>
</dbReference>
<dbReference type="Pfam" id="PF02674">
    <property type="entry name" value="Colicin_V"/>
    <property type="match status" value="1"/>
</dbReference>
<evidence type="ECO:0000256" key="1">
    <source>
        <dbReference type="ARBA" id="ARBA00004141"/>
    </source>
</evidence>
<keyword evidence="2 5" id="KW-0812">Transmembrane</keyword>
<dbReference type="RefSeq" id="WP_092151333.1">
    <property type="nucleotide sequence ID" value="NZ_LT629700.1"/>
</dbReference>
<dbReference type="InterPro" id="IPR043504">
    <property type="entry name" value="Peptidase_S1_PA_chymotrypsin"/>
</dbReference>
<keyword evidence="4 5" id="KW-0472">Membrane</keyword>
<sequence length="400" mass="40552">MDAAFIVDAILVLAIIASFISGWRRGALTSILSTVGIVAGLIVGLAVAPALVNAAEALAFKLAILLVVVLIFAAMGSSVGVIVGSRLRDRARWRSTQVVDSVVGSVFQAVAVALVVWFISIPLASAVPGKVGDGIRQSAVLGAFNAAAPAGAEQLPARLAALLNESGLPPLVSPFAPTVGQQVDAPDPDVVDVAMVEQARPSVVHVMGDAESCSRKLMGSGFVAADDYVITNAHVVAGTGAVDLDTVLGVKSAEVVYYNPDVDIAVLRAPGLGLDPLPFADAGLGAGDDAVVMGYPRSGPFEAAPARIRSRINIAGPDIYATGRVEREAYTLRGNIRQGNSGGPLLTPTGDVAGVIFGASVDSSDTGYALTTDQVLSVVGPIADLRGLTAPVDTGACVAG</sequence>
<proteinExistence type="predicted"/>
<name>A0A1G9Q5C8_9CORY</name>
<dbReference type="InterPro" id="IPR047680">
    <property type="entry name" value="MarP-like"/>
</dbReference>
<organism evidence="6 7">
    <name type="scientific">Corynebacterium mycetoides</name>
    <dbReference type="NCBI Taxonomy" id="38302"/>
    <lineage>
        <taxon>Bacteria</taxon>
        <taxon>Bacillati</taxon>
        <taxon>Actinomycetota</taxon>
        <taxon>Actinomycetes</taxon>
        <taxon>Mycobacteriales</taxon>
        <taxon>Corynebacteriaceae</taxon>
        <taxon>Corynebacterium</taxon>
    </lineage>
</organism>
<keyword evidence="3 5" id="KW-1133">Transmembrane helix</keyword>
<dbReference type="EMBL" id="LT629700">
    <property type="protein sequence ID" value="SDM06206.1"/>
    <property type="molecule type" value="Genomic_DNA"/>
</dbReference>
<dbReference type="PANTHER" id="PTHR43019">
    <property type="entry name" value="SERINE ENDOPROTEASE DEGS"/>
    <property type="match status" value="1"/>
</dbReference>
<evidence type="ECO:0000256" key="2">
    <source>
        <dbReference type="ARBA" id="ARBA00022692"/>
    </source>
</evidence>
<dbReference type="InterPro" id="IPR003825">
    <property type="entry name" value="Colicin-V_CvpA"/>
</dbReference>
<dbReference type="Gene3D" id="2.40.10.10">
    <property type="entry name" value="Trypsin-like serine proteases"/>
    <property type="match status" value="2"/>
</dbReference>
<feature type="transmembrane region" description="Helical" evidence="5">
    <location>
        <begin position="97"/>
        <end position="119"/>
    </location>
</feature>
<evidence type="ECO:0000313" key="6">
    <source>
        <dbReference type="EMBL" id="SDM06206.1"/>
    </source>
</evidence>
<dbReference type="AlphaFoldDB" id="A0A1G9Q5C8"/>
<comment type="subcellular location">
    <subcellularLocation>
        <location evidence="1">Membrane</location>
        <topology evidence="1">Multi-pass membrane protein</topology>
    </subcellularLocation>
</comment>
<evidence type="ECO:0000256" key="5">
    <source>
        <dbReference type="SAM" id="Phobius"/>
    </source>
</evidence>
<dbReference type="OrthoDB" id="9766361at2"/>
<evidence type="ECO:0000256" key="4">
    <source>
        <dbReference type="ARBA" id="ARBA00023136"/>
    </source>
</evidence>
<feature type="transmembrane region" description="Helical" evidence="5">
    <location>
        <begin position="6"/>
        <end position="23"/>
    </location>
</feature>
<reference evidence="7" key="1">
    <citation type="submission" date="2016-10" db="EMBL/GenBank/DDBJ databases">
        <authorList>
            <person name="Varghese N."/>
            <person name="Submissions S."/>
        </authorList>
    </citation>
    <scope>NUCLEOTIDE SEQUENCE [LARGE SCALE GENOMIC DNA]</scope>
    <source>
        <strain evidence="7">DSM 20632</strain>
    </source>
</reference>
<evidence type="ECO:0000313" key="7">
    <source>
        <dbReference type="Proteomes" id="UP000199350"/>
    </source>
</evidence>
<evidence type="ECO:0000256" key="3">
    <source>
        <dbReference type="ARBA" id="ARBA00022989"/>
    </source>
</evidence>
<dbReference type="STRING" id="38302.SAMN04488535_1764"/>
<dbReference type="NCBIfam" id="NF033740">
    <property type="entry name" value="MarP_fam_protase"/>
    <property type="match status" value="1"/>
</dbReference>
<accession>A0A1G9Q5C8</accession>
<gene>
    <name evidence="6" type="ORF">SAMN04488535_1764</name>
</gene>
<feature type="transmembrane region" description="Helical" evidence="5">
    <location>
        <begin position="30"/>
        <end position="52"/>
    </location>
</feature>
<dbReference type="PANTHER" id="PTHR43019:SF23">
    <property type="entry name" value="PROTEASE DO-LIKE 5, CHLOROPLASTIC"/>
    <property type="match status" value="1"/>
</dbReference>
<dbReference type="Proteomes" id="UP000199350">
    <property type="component" value="Chromosome I"/>
</dbReference>
<protein>
    <submittedName>
        <fullName evidence="6">Colicin V production protein</fullName>
    </submittedName>
</protein>
<dbReference type="GO" id="GO:0016020">
    <property type="term" value="C:membrane"/>
    <property type="evidence" value="ECO:0007669"/>
    <property type="project" value="UniProtKB-SubCell"/>
</dbReference>
<dbReference type="Pfam" id="PF13365">
    <property type="entry name" value="Trypsin_2"/>
    <property type="match status" value="1"/>
</dbReference>
<dbReference type="SUPFAM" id="SSF50494">
    <property type="entry name" value="Trypsin-like serine proteases"/>
    <property type="match status" value="1"/>
</dbReference>